<evidence type="ECO:0000313" key="1">
    <source>
        <dbReference type="EMBL" id="KAJ5478459.1"/>
    </source>
</evidence>
<gene>
    <name evidence="1" type="ORF">N7530_003968</name>
</gene>
<name>A0A9X0BPY1_9EURO</name>
<accession>A0A9X0BPY1</accession>
<dbReference type="Proteomes" id="UP001147760">
    <property type="component" value="Unassembled WGS sequence"/>
</dbReference>
<dbReference type="AlphaFoldDB" id="A0A9X0BPY1"/>
<organism evidence="1 2">
    <name type="scientific">Penicillium desertorum</name>
    <dbReference type="NCBI Taxonomy" id="1303715"/>
    <lineage>
        <taxon>Eukaryota</taxon>
        <taxon>Fungi</taxon>
        <taxon>Dikarya</taxon>
        <taxon>Ascomycota</taxon>
        <taxon>Pezizomycotina</taxon>
        <taxon>Eurotiomycetes</taxon>
        <taxon>Eurotiomycetidae</taxon>
        <taxon>Eurotiales</taxon>
        <taxon>Aspergillaceae</taxon>
        <taxon>Penicillium</taxon>
    </lineage>
</organism>
<protein>
    <submittedName>
        <fullName evidence="1">Uncharacterized protein</fullName>
    </submittedName>
</protein>
<sequence>MVPGLSVSLPYFSSGPWEWLLQYDTVMEGLALRILHLSRAVAQYRQLNDALRSVSELRIAIPKAAAMARSSLQTAHLHTSAALQHDILHRADPHRRELINAYDYFILRRPNDPFNFNHRMVLDKDTETEDPGTSEDPQT</sequence>
<reference evidence="1" key="1">
    <citation type="submission" date="2022-12" db="EMBL/GenBank/DDBJ databases">
        <authorList>
            <person name="Petersen C."/>
        </authorList>
    </citation>
    <scope>NUCLEOTIDE SEQUENCE</scope>
    <source>
        <strain evidence="1">IBT 17660</strain>
    </source>
</reference>
<evidence type="ECO:0000313" key="2">
    <source>
        <dbReference type="Proteomes" id="UP001147760"/>
    </source>
</evidence>
<dbReference type="EMBL" id="JAPWDO010000003">
    <property type="protein sequence ID" value="KAJ5478459.1"/>
    <property type="molecule type" value="Genomic_DNA"/>
</dbReference>
<reference evidence="1" key="2">
    <citation type="journal article" date="2023" name="IMA Fungus">
        <title>Comparative genomic study of the Penicillium genus elucidates a diverse pangenome and 15 lateral gene transfer events.</title>
        <authorList>
            <person name="Petersen C."/>
            <person name="Sorensen T."/>
            <person name="Nielsen M.R."/>
            <person name="Sondergaard T.E."/>
            <person name="Sorensen J.L."/>
            <person name="Fitzpatrick D.A."/>
            <person name="Frisvad J.C."/>
            <person name="Nielsen K.L."/>
        </authorList>
    </citation>
    <scope>NUCLEOTIDE SEQUENCE</scope>
    <source>
        <strain evidence="1">IBT 17660</strain>
    </source>
</reference>
<keyword evidence="2" id="KW-1185">Reference proteome</keyword>
<proteinExistence type="predicted"/>
<comment type="caution">
    <text evidence="1">The sequence shown here is derived from an EMBL/GenBank/DDBJ whole genome shotgun (WGS) entry which is preliminary data.</text>
</comment>